<name>A0A7W5FWM4_9BURK</name>
<dbReference type="NCBIfam" id="TIGR02595">
    <property type="entry name" value="PEP_CTERM"/>
    <property type="match status" value="1"/>
</dbReference>
<sequence>MMPISSKRIHVLATAVLLAAATSAAAAPVFTINPGKNNGLLSKAGKAFEASALNGFSSNRIAHTGQGNQYTSDGYIVFNGFSLNSMPVSTALSRVNLDYGLYATFHQSFHCDGMLAPGVRCQPTALTLDLYADPDNDNSYTVATLASAARVGAKGAQILLASANAMLAGVAGLDSMGGAFENVSMSWLLSAAGKEYFAGGKPFYGIANAAFNNTSQGLQCDAAKCKGARVIAITSETGILDFQQKVPEPGGLALLGIGLMGMGLVRRRLSAIADGSSG</sequence>
<protein>
    <recommendedName>
        <fullName evidence="2">Ice-binding protein C-terminal domain-containing protein</fullName>
    </recommendedName>
</protein>
<feature type="domain" description="Ice-binding protein C-terminal" evidence="2">
    <location>
        <begin position="246"/>
        <end position="267"/>
    </location>
</feature>
<dbReference type="InterPro" id="IPR013424">
    <property type="entry name" value="Ice-binding_C"/>
</dbReference>
<keyword evidence="1" id="KW-0732">Signal</keyword>
<dbReference type="RefSeq" id="WP_183443646.1">
    <property type="nucleotide sequence ID" value="NZ_JACHXD010000022.1"/>
</dbReference>
<dbReference type="NCBIfam" id="NF033554">
    <property type="entry name" value="floc_PepA"/>
    <property type="match status" value="1"/>
</dbReference>
<dbReference type="AlphaFoldDB" id="A0A7W5FWM4"/>
<accession>A0A7W5FWM4</accession>
<reference evidence="3 4" key="1">
    <citation type="submission" date="2020-08" db="EMBL/GenBank/DDBJ databases">
        <title>Genomic Encyclopedia of Type Strains, Phase III (KMG-III): the genomes of soil and plant-associated and newly described type strains.</title>
        <authorList>
            <person name="Whitman W."/>
        </authorList>
    </citation>
    <scope>NUCLEOTIDE SEQUENCE [LARGE SCALE GENOMIC DNA]</scope>
    <source>
        <strain evidence="3 4">CECT 8897</strain>
    </source>
</reference>
<gene>
    <name evidence="3" type="ORF">FHS03_005067</name>
</gene>
<keyword evidence="4" id="KW-1185">Reference proteome</keyword>
<comment type="caution">
    <text evidence="3">The sequence shown here is derived from an EMBL/GenBank/DDBJ whole genome shotgun (WGS) entry which is preliminary data.</text>
</comment>
<feature type="chain" id="PRO_5030517503" description="Ice-binding protein C-terminal domain-containing protein" evidence="1">
    <location>
        <begin position="27"/>
        <end position="278"/>
    </location>
</feature>
<evidence type="ECO:0000313" key="3">
    <source>
        <dbReference type="EMBL" id="MBB3121972.1"/>
    </source>
</evidence>
<organism evidence="3 4">
    <name type="scientific">Pseudoduganella violacea</name>
    <dbReference type="NCBI Taxonomy" id="1715466"/>
    <lineage>
        <taxon>Bacteria</taxon>
        <taxon>Pseudomonadati</taxon>
        <taxon>Pseudomonadota</taxon>
        <taxon>Betaproteobacteria</taxon>
        <taxon>Burkholderiales</taxon>
        <taxon>Oxalobacteraceae</taxon>
        <taxon>Telluria group</taxon>
        <taxon>Pseudoduganella</taxon>
    </lineage>
</organism>
<dbReference type="Proteomes" id="UP000541535">
    <property type="component" value="Unassembled WGS sequence"/>
</dbReference>
<dbReference type="EMBL" id="JACHXD010000022">
    <property type="protein sequence ID" value="MBB3121972.1"/>
    <property type="molecule type" value="Genomic_DNA"/>
</dbReference>
<evidence type="ECO:0000256" key="1">
    <source>
        <dbReference type="SAM" id="SignalP"/>
    </source>
</evidence>
<feature type="signal peptide" evidence="1">
    <location>
        <begin position="1"/>
        <end position="26"/>
    </location>
</feature>
<evidence type="ECO:0000313" key="4">
    <source>
        <dbReference type="Proteomes" id="UP000541535"/>
    </source>
</evidence>
<evidence type="ECO:0000259" key="2">
    <source>
        <dbReference type="Pfam" id="PF07589"/>
    </source>
</evidence>
<proteinExistence type="predicted"/>
<dbReference type="Pfam" id="PF07589">
    <property type="entry name" value="PEP-CTERM"/>
    <property type="match status" value="1"/>
</dbReference>